<dbReference type="PANTHER" id="PTHR11697:SF230">
    <property type="entry name" value="ZINC FINGER, MYM DOMAIN CONTAINING 1"/>
    <property type="match status" value="1"/>
</dbReference>
<dbReference type="AlphaFoldDB" id="A0AAD6APC7"/>
<comment type="caution">
    <text evidence="1">The sequence shown here is derived from an EMBL/GenBank/DDBJ whole genome shotgun (WGS) entry which is preliminary data.</text>
</comment>
<organism evidence="1 2">
    <name type="scientific">Pogonophryne albipinna</name>
    <dbReference type="NCBI Taxonomy" id="1090488"/>
    <lineage>
        <taxon>Eukaryota</taxon>
        <taxon>Metazoa</taxon>
        <taxon>Chordata</taxon>
        <taxon>Craniata</taxon>
        <taxon>Vertebrata</taxon>
        <taxon>Euteleostomi</taxon>
        <taxon>Actinopterygii</taxon>
        <taxon>Neopterygii</taxon>
        <taxon>Teleostei</taxon>
        <taxon>Neoteleostei</taxon>
        <taxon>Acanthomorphata</taxon>
        <taxon>Eupercaria</taxon>
        <taxon>Perciformes</taxon>
        <taxon>Notothenioidei</taxon>
        <taxon>Pogonophryne</taxon>
    </lineage>
</organism>
<gene>
    <name evidence="1" type="ORF">JOQ06_016226</name>
</gene>
<sequence length="424" mass="47845">MATTKHCDALSLTDLVISELRKAGLTTDKILSQCYDGASVMSGKRGGVQKILQEKVEKEVPYVHCFNHQLHLVVIHAMSSENTLQVFFDVSDMLYRFMKKTTVSAVYTGQRLKRLLDQRWTGHLGVEASGLLKAVQEPHFKFTAVMVHKILALLDPPNKVLQDKKTDLYTGVKVVKSALDCVEHLRSDSDFQAIWAQCSTGSSADASEPAAPPPMKRARQVPTHLKQYVVGSTIGQQDIGSETECKRLFFSTLDSVIGEMNRRFSERNSQLDEALCALDLENPHFLDVQKVTPLLELTKTTLVESEFVVARNFLQSEMARSTGDVWTPTSILQRFSWPLAAMPTVLTPLKHGVTFGASSATCESTFSTLTNVFSQHRRSMLHPRKACMIQLACEADLTKQFREKDWKERLFRKFNKQTRRLQLY</sequence>
<dbReference type="InterPro" id="IPR055298">
    <property type="entry name" value="AtLOH3-like"/>
</dbReference>
<accession>A0AAD6APC7</accession>
<keyword evidence="2" id="KW-1185">Reference proteome</keyword>
<dbReference type="InterPro" id="IPR012337">
    <property type="entry name" value="RNaseH-like_sf"/>
</dbReference>
<evidence type="ECO:0000313" key="1">
    <source>
        <dbReference type="EMBL" id="KAJ4928434.1"/>
    </source>
</evidence>
<proteinExistence type="predicted"/>
<protein>
    <submittedName>
        <fullName evidence="1">Uncharacterized protein</fullName>
    </submittedName>
</protein>
<name>A0AAD6APC7_9TELE</name>
<reference evidence="1" key="1">
    <citation type="submission" date="2022-11" db="EMBL/GenBank/DDBJ databases">
        <title>Chromosome-level genome of Pogonophryne albipinna.</title>
        <authorList>
            <person name="Jo E."/>
        </authorList>
    </citation>
    <scope>NUCLEOTIDE SEQUENCE</scope>
    <source>
        <strain evidence="1">SGF0006</strain>
        <tissue evidence="1">Muscle</tissue>
    </source>
</reference>
<evidence type="ECO:0000313" key="2">
    <source>
        <dbReference type="Proteomes" id="UP001219934"/>
    </source>
</evidence>
<dbReference type="Proteomes" id="UP001219934">
    <property type="component" value="Unassembled WGS sequence"/>
</dbReference>
<dbReference type="SUPFAM" id="SSF53098">
    <property type="entry name" value="Ribonuclease H-like"/>
    <property type="match status" value="1"/>
</dbReference>
<dbReference type="PANTHER" id="PTHR11697">
    <property type="entry name" value="GENERAL TRANSCRIPTION FACTOR 2-RELATED ZINC FINGER PROTEIN"/>
    <property type="match status" value="1"/>
</dbReference>
<dbReference type="EMBL" id="JAPTMU010000018">
    <property type="protein sequence ID" value="KAJ4928434.1"/>
    <property type="molecule type" value="Genomic_DNA"/>
</dbReference>